<sequence length="316" mass="35756">MVKSNYGYEYGSSMKRDNINDMLIFVEVAKERSFTKAAAKLGVSQSALSHSMKKLEDRLGVQLLVRTTRSVAPTETGERILKKIKPRFEEIEAELAAINELREKPAGTIRITASDHAIDAILIPKLKTFLAEYPDIKVELTADYGRTDIVAERYDAGVRYDEFLTKDMIAVRIGPDARMLAVASPEYFTRYPRPKTPQELNQHNCINLRQIMSGGLYAWELEKKGHHEVKVHVDGQLTLNGNYQILHAARLGMGLAFIPKDMAAPYLQDGSLEAVLDDWSLPFPGFYLYYPRITQPSLAFMLLVETLRYRPVAKNS</sequence>
<comment type="similarity">
    <text evidence="1">Belongs to the LysR transcriptional regulatory family.</text>
</comment>
<dbReference type="Pfam" id="PF03466">
    <property type="entry name" value="LysR_substrate"/>
    <property type="match status" value="1"/>
</dbReference>
<dbReference type="InterPro" id="IPR036390">
    <property type="entry name" value="WH_DNA-bd_sf"/>
</dbReference>
<dbReference type="SUPFAM" id="SSF53850">
    <property type="entry name" value="Periplasmic binding protein-like II"/>
    <property type="match status" value="1"/>
</dbReference>
<dbReference type="InterPro" id="IPR005119">
    <property type="entry name" value="LysR_subst-bd"/>
</dbReference>
<evidence type="ECO:0000313" key="6">
    <source>
        <dbReference type="EMBL" id="KIE05763.1"/>
    </source>
</evidence>
<keyword evidence="2" id="KW-0805">Transcription regulation</keyword>
<dbReference type="EMBL" id="JSWE01000076">
    <property type="protein sequence ID" value="KIE05763.1"/>
    <property type="molecule type" value="Genomic_DNA"/>
</dbReference>
<evidence type="ECO:0000313" key="7">
    <source>
        <dbReference type="Proteomes" id="UP000031258"/>
    </source>
</evidence>
<dbReference type="InterPro" id="IPR000847">
    <property type="entry name" value="LysR_HTH_N"/>
</dbReference>
<name>A0A0C1QNY3_9RICK</name>
<dbReference type="Gene3D" id="1.10.10.10">
    <property type="entry name" value="Winged helix-like DNA-binding domain superfamily/Winged helix DNA-binding domain"/>
    <property type="match status" value="1"/>
</dbReference>
<dbReference type="PANTHER" id="PTHR30537:SF1">
    <property type="entry name" value="HTH-TYPE TRANSCRIPTIONAL REGULATOR PGRR"/>
    <property type="match status" value="1"/>
</dbReference>
<comment type="caution">
    <text evidence="6">The sequence shown here is derived from an EMBL/GenBank/DDBJ whole genome shotgun (WGS) entry which is preliminary data.</text>
</comment>
<evidence type="ECO:0000256" key="4">
    <source>
        <dbReference type="ARBA" id="ARBA00023163"/>
    </source>
</evidence>
<dbReference type="Proteomes" id="UP000031258">
    <property type="component" value="Unassembled WGS sequence"/>
</dbReference>
<dbReference type="STRING" id="86105.NF27_CZ00100"/>
<keyword evidence="7" id="KW-1185">Reference proteome</keyword>
<dbReference type="InterPro" id="IPR036388">
    <property type="entry name" value="WH-like_DNA-bd_sf"/>
</dbReference>
<feature type="domain" description="HTH lysR-type" evidence="5">
    <location>
        <begin position="17"/>
        <end position="74"/>
    </location>
</feature>
<keyword evidence="4" id="KW-0804">Transcription</keyword>
<dbReference type="GO" id="GO:0006351">
    <property type="term" value="P:DNA-templated transcription"/>
    <property type="evidence" value="ECO:0007669"/>
    <property type="project" value="TreeGrafter"/>
</dbReference>
<protein>
    <submittedName>
        <fullName evidence="6">Putative transcriptional regulator</fullName>
    </submittedName>
</protein>
<dbReference type="Gene3D" id="3.40.190.290">
    <property type="match status" value="1"/>
</dbReference>
<dbReference type="PROSITE" id="PS50931">
    <property type="entry name" value="HTH_LYSR"/>
    <property type="match status" value="1"/>
</dbReference>
<dbReference type="PRINTS" id="PR00039">
    <property type="entry name" value="HTHLYSR"/>
</dbReference>
<dbReference type="CDD" id="cd08474">
    <property type="entry name" value="PBP2_CrgA_like_5"/>
    <property type="match status" value="1"/>
</dbReference>
<evidence type="ECO:0000256" key="1">
    <source>
        <dbReference type="ARBA" id="ARBA00009437"/>
    </source>
</evidence>
<evidence type="ECO:0000259" key="5">
    <source>
        <dbReference type="PROSITE" id="PS50931"/>
    </source>
</evidence>
<dbReference type="InterPro" id="IPR058163">
    <property type="entry name" value="LysR-type_TF_proteobact-type"/>
</dbReference>
<accession>A0A0C1QNY3</accession>
<reference evidence="6 7" key="1">
    <citation type="submission" date="2014-11" db="EMBL/GenBank/DDBJ databases">
        <title>A Rickettsiales Symbiont of Amoebae With Ancient Features.</title>
        <authorList>
            <person name="Schulz F."/>
            <person name="Martijn J."/>
            <person name="Wascher F."/>
            <person name="Kostanjsek R."/>
            <person name="Ettema T.J."/>
            <person name="Horn M."/>
        </authorList>
    </citation>
    <scope>NUCLEOTIDE SEQUENCE [LARGE SCALE GENOMIC DNA]</scope>
    <source>
        <strain evidence="6 7">UWC36</strain>
    </source>
</reference>
<dbReference type="SUPFAM" id="SSF46785">
    <property type="entry name" value="Winged helix' DNA-binding domain"/>
    <property type="match status" value="1"/>
</dbReference>
<dbReference type="Pfam" id="PF00126">
    <property type="entry name" value="HTH_1"/>
    <property type="match status" value="1"/>
</dbReference>
<dbReference type="AlphaFoldDB" id="A0A0C1QNY3"/>
<evidence type="ECO:0000256" key="3">
    <source>
        <dbReference type="ARBA" id="ARBA00023125"/>
    </source>
</evidence>
<dbReference type="GO" id="GO:0003700">
    <property type="term" value="F:DNA-binding transcription factor activity"/>
    <property type="evidence" value="ECO:0007669"/>
    <property type="project" value="InterPro"/>
</dbReference>
<proteinExistence type="inferred from homology"/>
<dbReference type="FunFam" id="1.10.10.10:FF:000001">
    <property type="entry name" value="LysR family transcriptional regulator"/>
    <property type="match status" value="1"/>
</dbReference>
<dbReference type="PANTHER" id="PTHR30537">
    <property type="entry name" value="HTH-TYPE TRANSCRIPTIONAL REGULATOR"/>
    <property type="match status" value="1"/>
</dbReference>
<gene>
    <name evidence="6" type="ORF">NF27_CZ00100</name>
</gene>
<keyword evidence="3" id="KW-0238">DNA-binding</keyword>
<dbReference type="PATRIC" id="fig|86105.3.peg.481"/>
<dbReference type="GO" id="GO:0043565">
    <property type="term" value="F:sequence-specific DNA binding"/>
    <property type="evidence" value="ECO:0007669"/>
    <property type="project" value="TreeGrafter"/>
</dbReference>
<organism evidence="6 7">
    <name type="scientific">Candidatus Jidaibacter acanthamoebae</name>
    <dbReference type="NCBI Taxonomy" id="86105"/>
    <lineage>
        <taxon>Bacteria</taxon>
        <taxon>Pseudomonadati</taxon>
        <taxon>Pseudomonadota</taxon>
        <taxon>Alphaproteobacteria</taxon>
        <taxon>Rickettsiales</taxon>
        <taxon>Candidatus Midichloriaceae</taxon>
        <taxon>Candidatus Jidaibacter</taxon>
    </lineage>
</organism>
<evidence type="ECO:0000256" key="2">
    <source>
        <dbReference type="ARBA" id="ARBA00023015"/>
    </source>
</evidence>
<dbReference type="FunFam" id="3.40.190.290:FF:000012">
    <property type="entry name" value="Transcriptional regulator, LysR family"/>
    <property type="match status" value="1"/>
</dbReference>